<keyword evidence="4" id="KW-1185">Reference proteome</keyword>
<keyword evidence="1" id="KW-1133">Transmembrane helix</keyword>
<name>A0A5E4QDC2_9NEOP</name>
<dbReference type="InterPro" id="IPR045091">
    <property type="entry name" value="Mad2-like"/>
</dbReference>
<evidence type="ECO:0000313" key="4">
    <source>
        <dbReference type="Proteomes" id="UP000324832"/>
    </source>
</evidence>
<reference evidence="3 4" key="1">
    <citation type="submission" date="2017-07" db="EMBL/GenBank/DDBJ databases">
        <authorList>
            <person name="Talla V."/>
            <person name="Backstrom N."/>
        </authorList>
    </citation>
    <scope>NUCLEOTIDE SEQUENCE [LARGE SCALE GENOMIC DNA]</scope>
</reference>
<sequence>MDNCFLDIAIEFLSVAFHGILYYAYVYPRSIFETRRKYSIVVYRCIHPEVVQYIDMCLKSITECWKAGQLNKIEFAITNNTYEPIVKFVFDLDKINIQEDKSDSYLIQAEQNMRAICLSMSTLCDKFNELPDNTSFKILLHSTESVAVSVASNPGLEQFPLIEVEVEKEFEQIHPMKRFRIGKYCLDTYVEIRE</sequence>
<dbReference type="PROSITE" id="PS50815">
    <property type="entry name" value="HORMA"/>
    <property type="match status" value="1"/>
</dbReference>
<proteinExistence type="predicted"/>
<gene>
    <name evidence="3" type="ORF">LSINAPIS_LOCUS7033</name>
</gene>
<dbReference type="AlphaFoldDB" id="A0A5E4QDC2"/>
<dbReference type="InterPro" id="IPR036570">
    <property type="entry name" value="HORMA_dom_sf"/>
</dbReference>
<keyword evidence="1" id="KW-0812">Transmembrane</keyword>
<evidence type="ECO:0000256" key="1">
    <source>
        <dbReference type="SAM" id="Phobius"/>
    </source>
</evidence>
<dbReference type="Proteomes" id="UP000324832">
    <property type="component" value="Unassembled WGS sequence"/>
</dbReference>
<dbReference type="PANTHER" id="PTHR11842">
    <property type="entry name" value="MITOTIC SPINDLE ASSEMBLY CHECKPOINT PROTEIN MAD2"/>
    <property type="match status" value="1"/>
</dbReference>
<dbReference type="GO" id="GO:0016035">
    <property type="term" value="C:zeta DNA polymerase complex"/>
    <property type="evidence" value="ECO:0007669"/>
    <property type="project" value="TreeGrafter"/>
</dbReference>
<dbReference type="EMBL" id="FZQP02002249">
    <property type="protein sequence ID" value="VVC95281.1"/>
    <property type="molecule type" value="Genomic_DNA"/>
</dbReference>
<accession>A0A5E4QDC2</accession>
<dbReference type="Pfam" id="PF02301">
    <property type="entry name" value="HORMA"/>
    <property type="match status" value="1"/>
</dbReference>
<keyword evidence="1" id="KW-0472">Membrane</keyword>
<evidence type="ECO:0000259" key="2">
    <source>
        <dbReference type="PROSITE" id="PS50815"/>
    </source>
</evidence>
<evidence type="ECO:0000313" key="3">
    <source>
        <dbReference type="EMBL" id="VVC95281.1"/>
    </source>
</evidence>
<feature type="domain" description="HORMA" evidence="2">
    <location>
        <begin position="3"/>
        <end position="190"/>
    </location>
</feature>
<organism evidence="3 4">
    <name type="scientific">Leptidea sinapis</name>
    <dbReference type="NCBI Taxonomy" id="189913"/>
    <lineage>
        <taxon>Eukaryota</taxon>
        <taxon>Metazoa</taxon>
        <taxon>Ecdysozoa</taxon>
        <taxon>Arthropoda</taxon>
        <taxon>Hexapoda</taxon>
        <taxon>Insecta</taxon>
        <taxon>Pterygota</taxon>
        <taxon>Neoptera</taxon>
        <taxon>Endopterygota</taxon>
        <taxon>Lepidoptera</taxon>
        <taxon>Glossata</taxon>
        <taxon>Ditrysia</taxon>
        <taxon>Papilionoidea</taxon>
        <taxon>Pieridae</taxon>
        <taxon>Dismorphiinae</taxon>
        <taxon>Leptidea</taxon>
    </lineage>
</organism>
<dbReference type="SUPFAM" id="SSF56019">
    <property type="entry name" value="The spindle assembly checkpoint protein mad2"/>
    <property type="match status" value="1"/>
</dbReference>
<feature type="transmembrane region" description="Helical" evidence="1">
    <location>
        <begin position="6"/>
        <end position="27"/>
    </location>
</feature>
<dbReference type="InterPro" id="IPR003511">
    <property type="entry name" value="HORMA_dom"/>
</dbReference>
<protein>
    <recommendedName>
        <fullName evidence="2">HORMA domain-containing protein</fullName>
    </recommendedName>
</protein>
<dbReference type="Gene3D" id="3.30.900.10">
    <property type="entry name" value="HORMA domain"/>
    <property type="match status" value="1"/>
</dbReference>
<dbReference type="PANTHER" id="PTHR11842:SF10">
    <property type="entry name" value="MITOTIC SPINDLE ASSEMBLY CHECKPOINT PROTEIN MAD2B"/>
    <property type="match status" value="1"/>
</dbReference>